<name>A0A0L9T6S7_PHAAN</name>
<accession>A0A0L9T6S7</accession>
<dbReference type="Gramene" id="KOM26287">
    <property type="protein sequence ID" value="KOM26287"/>
    <property type="gene ID" value="LR48_Vigan247s000500"/>
</dbReference>
<keyword evidence="2" id="KW-0175">Coiled coil</keyword>
<dbReference type="InterPro" id="IPR001878">
    <property type="entry name" value="Znf_CCHC"/>
</dbReference>
<evidence type="ECO:0000259" key="4">
    <source>
        <dbReference type="PROSITE" id="PS50158"/>
    </source>
</evidence>
<evidence type="ECO:0000313" key="6">
    <source>
        <dbReference type="Proteomes" id="UP000053144"/>
    </source>
</evidence>
<dbReference type="GO" id="GO:0008270">
    <property type="term" value="F:zinc ion binding"/>
    <property type="evidence" value="ECO:0007669"/>
    <property type="project" value="UniProtKB-KW"/>
</dbReference>
<dbReference type="AlphaFoldDB" id="A0A0L9T6S7"/>
<evidence type="ECO:0000256" key="2">
    <source>
        <dbReference type="SAM" id="Coils"/>
    </source>
</evidence>
<feature type="coiled-coil region" evidence="2">
    <location>
        <begin position="119"/>
        <end position="153"/>
    </location>
</feature>
<reference evidence="6" key="1">
    <citation type="journal article" date="2015" name="Proc. Natl. Acad. Sci. U.S.A.">
        <title>Genome sequencing of adzuki bean (Vigna angularis) provides insight into high starch and low fat accumulation and domestication.</title>
        <authorList>
            <person name="Yang K."/>
            <person name="Tian Z."/>
            <person name="Chen C."/>
            <person name="Luo L."/>
            <person name="Zhao B."/>
            <person name="Wang Z."/>
            <person name="Yu L."/>
            <person name="Li Y."/>
            <person name="Sun Y."/>
            <person name="Li W."/>
            <person name="Chen Y."/>
            <person name="Li Y."/>
            <person name="Zhang Y."/>
            <person name="Ai D."/>
            <person name="Zhao J."/>
            <person name="Shang C."/>
            <person name="Ma Y."/>
            <person name="Wu B."/>
            <person name="Wang M."/>
            <person name="Gao L."/>
            <person name="Sun D."/>
            <person name="Zhang P."/>
            <person name="Guo F."/>
            <person name="Wang W."/>
            <person name="Li Y."/>
            <person name="Wang J."/>
            <person name="Varshney R.K."/>
            <person name="Wang J."/>
            <person name="Ling H.Q."/>
            <person name="Wan P."/>
        </authorList>
    </citation>
    <scope>NUCLEOTIDE SEQUENCE</scope>
    <source>
        <strain evidence="6">cv. Jingnong 6</strain>
    </source>
</reference>
<feature type="coiled-coil region" evidence="2">
    <location>
        <begin position="582"/>
        <end position="609"/>
    </location>
</feature>
<evidence type="ECO:0000256" key="1">
    <source>
        <dbReference type="PROSITE-ProRule" id="PRU00047"/>
    </source>
</evidence>
<dbReference type="Proteomes" id="UP000053144">
    <property type="component" value="Unassembled WGS sequence"/>
</dbReference>
<dbReference type="PROSITE" id="PS50158">
    <property type="entry name" value="ZF_CCHC"/>
    <property type="match status" value="1"/>
</dbReference>
<gene>
    <name evidence="5" type="ORF">LR48_Vigan247s000500</name>
</gene>
<feature type="region of interest" description="Disordered" evidence="3">
    <location>
        <begin position="412"/>
        <end position="449"/>
    </location>
</feature>
<dbReference type="SMART" id="SM00343">
    <property type="entry name" value="ZnF_C2HC"/>
    <property type="match status" value="2"/>
</dbReference>
<protein>
    <recommendedName>
        <fullName evidence="4">CCHC-type domain-containing protein</fullName>
    </recommendedName>
</protein>
<feature type="domain" description="CCHC-type" evidence="4">
    <location>
        <begin position="26"/>
        <end position="40"/>
    </location>
</feature>
<feature type="compositionally biased region" description="Polar residues" evidence="3">
    <location>
        <begin position="1"/>
        <end position="10"/>
    </location>
</feature>
<evidence type="ECO:0000256" key="3">
    <source>
        <dbReference type="SAM" id="MobiDB-lite"/>
    </source>
</evidence>
<keyword evidence="1" id="KW-0862">Zinc</keyword>
<sequence>MANVKSSDSQILKEKKDYQGSSSSFKCYGCGERGHVKAYCSSNKRSKERKEKKIHKKKKVHIAWEDNASTTSSSSDSVEEANLCLTVNIDDTASQVSCSSLDTSEFDVQKAFLELLDESEKWNAAHKNLKKEFKELRIKYEKALDEEVSLRNKICNLEMKESSNVEHPVECLSCKNHMFNIDILENLLSKATKSVSHVFRRSNVRNKEVHHKKSKVKRTRRVWVDKGTTVKTKLHGVCCFYCMKKGHTSNKCRIKHFDVPDGKCAWIPIIKLKYSKAIPCKDFKGHFFKVMPLETEYQSFFFPNKEAKFPFYWTKDRKKVISWPKPRMTPEDLDLINQLCQLPLKSSCLALIGFLGNKDLPSNVFDYLSKMDPSKSSTFARLFAQTGGYIRNPGGSSSRAPTTAVVPATSLPVQKALPPPPAVEVPSPNSPHRPADKAPQSESIPKKSLSPNSWVAKRIHFDLFAEEKALFSGMTEEEASDMAMELAARLTMCLAYAAQKRGLASTKLQALQEKFDVVVKSNQDLTLRLAKTERMAEEDKKKASTLYAEARATQRRMQRSLDDAKLDFQKATTSSTKLTTERDGLLAERDSLQDRVTKLEADNKLLGDEVVNEHLLEFEKALAQCNLLFQVPTDDPRLDVSMMVVDEKLVPIHVPPPSPPAVPNVEAIVEVIAETDGVDVQP</sequence>
<keyword evidence="1" id="KW-0863">Zinc-finger</keyword>
<feature type="region of interest" description="Disordered" evidence="3">
    <location>
        <begin position="1"/>
        <end position="24"/>
    </location>
</feature>
<dbReference type="GO" id="GO:0003676">
    <property type="term" value="F:nucleic acid binding"/>
    <property type="evidence" value="ECO:0007669"/>
    <property type="project" value="InterPro"/>
</dbReference>
<dbReference type="EMBL" id="KQ258312">
    <property type="protein sequence ID" value="KOM26287.1"/>
    <property type="molecule type" value="Genomic_DNA"/>
</dbReference>
<feature type="compositionally biased region" description="Pro residues" evidence="3">
    <location>
        <begin position="417"/>
        <end position="431"/>
    </location>
</feature>
<organism evidence="5 6">
    <name type="scientific">Phaseolus angularis</name>
    <name type="common">Azuki bean</name>
    <name type="synonym">Vigna angularis</name>
    <dbReference type="NCBI Taxonomy" id="3914"/>
    <lineage>
        <taxon>Eukaryota</taxon>
        <taxon>Viridiplantae</taxon>
        <taxon>Streptophyta</taxon>
        <taxon>Embryophyta</taxon>
        <taxon>Tracheophyta</taxon>
        <taxon>Spermatophyta</taxon>
        <taxon>Magnoliopsida</taxon>
        <taxon>eudicotyledons</taxon>
        <taxon>Gunneridae</taxon>
        <taxon>Pentapetalae</taxon>
        <taxon>rosids</taxon>
        <taxon>fabids</taxon>
        <taxon>Fabales</taxon>
        <taxon>Fabaceae</taxon>
        <taxon>Papilionoideae</taxon>
        <taxon>50 kb inversion clade</taxon>
        <taxon>NPAAA clade</taxon>
        <taxon>indigoferoid/millettioid clade</taxon>
        <taxon>Phaseoleae</taxon>
        <taxon>Vigna</taxon>
    </lineage>
</organism>
<evidence type="ECO:0000313" key="5">
    <source>
        <dbReference type="EMBL" id="KOM26287.1"/>
    </source>
</evidence>
<keyword evidence="1" id="KW-0479">Metal-binding</keyword>
<proteinExistence type="predicted"/>